<comment type="catalytic activity">
    <reaction evidence="9 11">
        <text>uridine(1939) in 23S rRNA + S-adenosyl-L-methionine = 5-methyluridine(1939) in 23S rRNA + S-adenosyl-L-homocysteine + H(+)</text>
        <dbReference type="Rhea" id="RHEA:42908"/>
        <dbReference type="Rhea" id="RHEA-COMP:10278"/>
        <dbReference type="Rhea" id="RHEA-COMP:10279"/>
        <dbReference type="ChEBI" id="CHEBI:15378"/>
        <dbReference type="ChEBI" id="CHEBI:57856"/>
        <dbReference type="ChEBI" id="CHEBI:59789"/>
        <dbReference type="ChEBI" id="CHEBI:65315"/>
        <dbReference type="ChEBI" id="CHEBI:74447"/>
        <dbReference type="EC" id="2.1.1.190"/>
    </reaction>
</comment>
<dbReference type="InterPro" id="IPR029063">
    <property type="entry name" value="SAM-dependent_MTases_sf"/>
</dbReference>
<keyword evidence="8 11" id="KW-0411">Iron-sulfur</keyword>
<dbReference type="SUPFAM" id="SSF50249">
    <property type="entry name" value="Nucleic acid-binding proteins"/>
    <property type="match status" value="1"/>
</dbReference>
<dbReference type="PROSITE" id="PS01231">
    <property type="entry name" value="TRMA_2"/>
    <property type="match status" value="1"/>
</dbReference>
<dbReference type="FunFam" id="2.40.50.140:FF:000097">
    <property type="entry name" value="23S rRNA (uracil(1939)-C(5))-methyltransferase RlmD"/>
    <property type="match status" value="1"/>
</dbReference>
<evidence type="ECO:0000256" key="4">
    <source>
        <dbReference type="ARBA" id="ARBA00022679"/>
    </source>
</evidence>
<dbReference type="GO" id="GO:0003723">
    <property type="term" value="F:RNA binding"/>
    <property type="evidence" value="ECO:0007669"/>
    <property type="project" value="InterPro"/>
</dbReference>
<evidence type="ECO:0000256" key="5">
    <source>
        <dbReference type="ARBA" id="ARBA00022691"/>
    </source>
</evidence>
<evidence type="ECO:0000256" key="13">
    <source>
        <dbReference type="PROSITE-ProRule" id="PRU10015"/>
    </source>
</evidence>
<dbReference type="NCBIfam" id="TIGR00479">
    <property type="entry name" value="rumA"/>
    <property type="match status" value="1"/>
</dbReference>
<evidence type="ECO:0000259" key="14">
    <source>
        <dbReference type="PROSITE" id="PS50926"/>
    </source>
</evidence>
<evidence type="ECO:0000256" key="9">
    <source>
        <dbReference type="ARBA" id="ARBA00052756"/>
    </source>
</evidence>
<accession>A0A0A7S3T8</accession>
<reference evidence="15 16" key="1">
    <citation type="journal article" date="2014" name="Appl. Environ. Microbiol.">
        <title>Gut symbionts from distinct hosts exhibit genotoxic activity via divergent colibactin biosynthetic pathways.</title>
        <authorList>
            <person name="Engel P."/>
            <person name="Vizcaino M.I."/>
            <person name="Crawford J.M."/>
        </authorList>
    </citation>
    <scope>NUCLEOTIDE SEQUENCE [LARGE SCALE GENOMIC DNA]</scope>
    <source>
        <strain evidence="15 16">PEB0191</strain>
    </source>
</reference>
<dbReference type="Gene3D" id="2.40.50.1070">
    <property type="match status" value="1"/>
</dbReference>
<dbReference type="STRING" id="1267021.FPB0191_02290"/>
<dbReference type="Gene3D" id="3.40.50.150">
    <property type="entry name" value="Vaccinia Virus protein VP39"/>
    <property type="match status" value="1"/>
</dbReference>
<sequence length="439" mass="50122">MVLFYSPPKKTVSPRTIELTIDSLDAFGQGIAHYQGKTVFVKNALPSERVKIKLTEDRKNYAKAKVTQYCSTSPVRTTALCSHYQVCGGCEMQHISAQMQHHLKAEALANLLKKEANYELTVTDIQVIEDKPYHYRRRARLALMWQNNQLAMGFRQLESNQIVNITVCPVLVPELEQLIVPLRSCLNRLKDKKALGHVELIHTESGIIVILRHIKPLIEKDKQILVTFAEQHEISLYLLGETLTHCSGSQHHYYIINDLTLEFSPQDFIQVNTQINRKMIYQAINWLDLQPTDHVLDLFCGMGNFSLPIAQHCHHVIGVEGVQTLVEKAKHNTRINQQHLLAEVDFFVSNLDEVAKKPIWFTNKINKILLDPARAGAYHVMDSIIAHQPSHIVYISCNPATLVRDSKKLKQAGYKIVKASILDMFPQTKHIESMLLFKK</sequence>
<dbReference type="InterPro" id="IPR012340">
    <property type="entry name" value="NA-bd_OB-fold"/>
</dbReference>
<evidence type="ECO:0000256" key="11">
    <source>
        <dbReference type="HAMAP-Rule" id="MF_01010"/>
    </source>
</evidence>
<dbReference type="OrthoDB" id="9804590at2"/>
<dbReference type="PROSITE" id="PS50926">
    <property type="entry name" value="TRAM"/>
    <property type="match status" value="1"/>
</dbReference>
<feature type="domain" description="TRAM" evidence="14">
    <location>
        <begin position="9"/>
        <end position="68"/>
    </location>
</feature>
<dbReference type="Pfam" id="PF01938">
    <property type="entry name" value="TRAM"/>
    <property type="match status" value="1"/>
</dbReference>
<evidence type="ECO:0000313" key="15">
    <source>
        <dbReference type="EMBL" id="AJA46093.1"/>
    </source>
</evidence>
<keyword evidence="1 11" id="KW-0004">4Fe-4S</keyword>
<dbReference type="RefSeq" id="WP_039106256.1">
    <property type="nucleotide sequence ID" value="NZ_CP009056.1"/>
</dbReference>
<keyword evidence="7 11" id="KW-0408">Iron</keyword>
<dbReference type="Pfam" id="PF05958">
    <property type="entry name" value="tRNA_U5-meth_tr"/>
    <property type="match status" value="1"/>
</dbReference>
<keyword evidence="5 11" id="KW-0949">S-adenosyl-L-methionine</keyword>
<evidence type="ECO:0000313" key="16">
    <source>
        <dbReference type="Proteomes" id="UP000030901"/>
    </source>
</evidence>
<feature type="binding site" evidence="11 12">
    <location>
        <position position="320"/>
    </location>
    <ligand>
        <name>S-adenosyl-L-methionine</name>
        <dbReference type="ChEBI" id="CHEBI:59789"/>
    </ligand>
</feature>
<dbReference type="InterPro" id="IPR010280">
    <property type="entry name" value="U5_MeTrfase_fam"/>
</dbReference>
<feature type="binding site" evidence="11">
    <location>
        <position position="168"/>
    </location>
    <ligand>
        <name>[4Fe-4S] cluster</name>
        <dbReference type="ChEBI" id="CHEBI:49883"/>
    </ligand>
</feature>
<dbReference type="NCBIfam" id="NF009639">
    <property type="entry name" value="PRK13168.1"/>
    <property type="match status" value="1"/>
</dbReference>
<keyword evidence="16" id="KW-1185">Reference proteome</keyword>
<dbReference type="PROSITE" id="PS01230">
    <property type="entry name" value="TRMA_1"/>
    <property type="match status" value="1"/>
</dbReference>
<feature type="binding site" evidence="11">
    <location>
        <position position="350"/>
    </location>
    <ligand>
        <name>S-adenosyl-L-methionine</name>
        <dbReference type="ChEBI" id="CHEBI:59789"/>
    </ligand>
</feature>
<keyword evidence="4 11" id="KW-0808">Transferase</keyword>
<dbReference type="InterPro" id="IPR001566">
    <property type="entry name" value="23S_rRNA_MeTrfase_RlmD"/>
</dbReference>
<comment type="function">
    <text evidence="10 11">Catalyzes the formation of 5-methyl-uridine at position 1939 (m5U1939) in 23S rRNA.</text>
</comment>
<dbReference type="GO" id="GO:0005506">
    <property type="term" value="F:iron ion binding"/>
    <property type="evidence" value="ECO:0007669"/>
    <property type="project" value="UniProtKB-UniRule"/>
</dbReference>
<evidence type="ECO:0000256" key="8">
    <source>
        <dbReference type="ARBA" id="ARBA00023014"/>
    </source>
</evidence>
<evidence type="ECO:0000256" key="10">
    <source>
        <dbReference type="ARBA" id="ARBA00059995"/>
    </source>
</evidence>
<dbReference type="HOGENOM" id="CLU_014689_8_2_6"/>
<protein>
    <recommendedName>
        <fullName evidence="11">23S rRNA (uracil(1939)-C(5))-methyltransferase RlmD</fullName>
        <ecNumber evidence="11">2.1.1.190</ecNumber>
    </recommendedName>
    <alternativeName>
        <fullName evidence="11">23S rRNA(m5U1939)-methyltransferase</fullName>
    </alternativeName>
</protein>
<dbReference type="CDD" id="cd02440">
    <property type="entry name" value="AdoMet_MTases"/>
    <property type="match status" value="1"/>
</dbReference>
<evidence type="ECO:0000256" key="6">
    <source>
        <dbReference type="ARBA" id="ARBA00022723"/>
    </source>
</evidence>
<dbReference type="Proteomes" id="UP000030901">
    <property type="component" value="Chromosome"/>
</dbReference>
<dbReference type="GO" id="GO:0051539">
    <property type="term" value="F:4 iron, 4 sulfur cluster binding"/>
    <property type="evidence" value="ECO:0007669"/>
    <property type="project" value="UniProtKB-KW"/>
</dbReference>
<dbReference type="PANTHER" id="PTHR11061">
    <property type="entry name" value="RNA M5U METHYLTRANSFERASE"/>
    <property type="match status" value="1"/>
</dbReference>
<dbReference type="KEGG" id="fpp:FPB0191_02290"/>
<feature type="binding site" evidence="11 12">
    <location>
        <position position="270"/>
    </location>
    <ligand>
        <name>S-adenosyl-L-methionine</name>
        <dbReference type="ChEBI" id="CHEBI:59789"/>
    </ligand>
</feature>
<keyword evidence="3 11" id="KW-0489">Methyltransferase</keyword>
<dbReference type="GO" id="GO:0070041">
    <property type="term" value="F:rRNA (uridine-C5-)-methyltransferase activity"/>
    <property type="evidence" value="ECO:0007669"/>
    <property type="project" value="UniProtKB-UniRule"/>
</dbReference>
<evidence type="ECO:0000256" key="2">
    <source>
        <dbReference type="ARBA" id="ARBA00022552"/>
    </source>
</evidence>
<dbReference type="InterPro" id="IPR030391">
    <property type="entry name" value="MeTrfase_TrmA_CS"/>
</dbReference>
<dbReference type="EC" id="2.1.1.190" evidence="11"/>
<comment type="similarity">
    <text evidence="11">Belongs to the class I-like SAM-binding methyltransferase superfamily. RNA M5U methyltransferase family. RlmD subfamily.</text>
</comment>
<feature type="binding site" evidence="11">
    <location>
        <position position="304"/>
    </location>
    <ligand>
        <name>S-adenosyl-L-methionine</name>
        <dbReference type="ChEBI" id="CHEBI:59789"/>
    </ligand>
</feature>
<evidence type="ECO:0000256" key="3">
    <source>
        <dbReference type="ARBA" id="ARBA00022603"/>
    </source>
</evidence>
<organism evidence="15 16">
    <name type="scientific">Frischella perrara</name>
    <dbReference type="NCBI Taxonomy" id="1267021"/>
    <lineage>
        <taxon>Bacteria</taxon>
        <taxon>Pseudomonadati</taxon>
        <taxon>Pseudomonadota</taxon>
        <taxon>Gammaproteobacteria</taxon>
        <taxon>Orbales</taxon>
        <taxon>Orbaceae</taxon>
        <taxon>Frischella</taxon>
    </lineage>
</organism>
<feature type="binding site" evidence="11 12">
    <location>
        <position position="299"/>
    </location>
    <ligand>
        <name>S-adenosyl-L-methionine</name>
        <dbReference type="ChEBI" id="CHEBI:59789"/>
    </ligand>
</feature>
<gene>
    <name evidence="11" type="primary">rlmD</name>
    <name evidence="15" type="ORF">FPB0191_02290</name>
</gene>
<feature type="binding site" evidence="11 12">
    <location>
        <position position="371"/>
    </location>
    <ligand>
        <name>S-adenosyl-L-methionine</name>
        <dbReference type="ChEBI" id="CHEBI:59789"/>
    </ligand>
</feature>
<dbReference type="SUPFAM" id="SSF53335">
    <property type="entry name" value="S-adenosyl-L-methionine-dependent methyltransferases"/>
    <property type="match status" value="1"/>
</dbReference>
<keyword evidence="2 11" id="KW-0698">rRNA processing</keyword>
<feature type="binding site" evidence="11">
    <location>
        <position position="87"/>
    </location>
    <ligand>
        <name>[4Fe-4S] cluster</name>
        <dbReference type="ChEBI" id="CHEBI:49883"/>
    </ligand>
</feature>
<evidence type="ECO:0000256" key="12">
    <source>
        <dbReference type="PROSITE-ProRule" id="PRU01024"/>
    </source>
</evidence>
<dbReference type="InterPro" id="IPR002792">
    <property type="entry name" value="TRAM_dom"/>
</dbReference>
<dbReference type="Gene3D" id="2.40.50.140">
    <property type="entry name" value="Nucleic acid-binding proteins"/>
    <property type="match status" value="1"/>
</dbReference>
<proteinExistence type="inferred from homology"/>
<feature type="binding site" evidence="11">
    <location>
        <position position="81"/>
    </location>
    <ligand>
        <name>[4Fe-4S] cluster</name>
        <dbReference type="ChEBI" id="CHEBI:49883"/>
    </ligand>
</feature>
<dbReference type="AlphaFoldDB" id="A0A0A7S3T8"/>
<feature type="active site" description="Nucleophile" evidence="11 12">
    <location>
        <position position="397"/>
    </location>
</feature>
<dbReference type="PANTHER" id="PTHR11061:SF49">
    <property type="entry name" value="23S RRNA (URACIL(1939)-C(5))-METHYLTRANSFERASE RLMD"/>
    <property type="match status" value="1"/>
</dbReference>
<dbReference type="GO" id="GO:0070475">
    <property type="term" value="P:rRNA base methylation"/>
    <property type="evidence" value="ECO:0007669"/>
    <property type="project" value="TreeGrafter"/>
</dbReference>
<keyword evidence="6 11" id="KW-0479">Metal-binding</keyword>
<dbReference type="EMBL" id="CP009056">
    <property type="protein sequence ID" value="AJA46093.1"/>
    <property type="molecule type" value="Genomic_DNA"/>
</dbReference>
<dbReference type="HAMAP" id="MF_01010">
    <property type="entry name" value="23SrRNA_methyltr_RlmD"/>
    <property type="match status" value="1"/>
</dbReference>
<name>A0A0A7S3T8_FRIPE</name>
<dbReference type="InterPro" id="IPR030390">
    <property type="entry name" value="MeTrfase_TrmA_AS"/>
</dbReference>
<feature type="active site" evidence="13">
    <location>
        <position position="397"/>
    </location>
</feature>
<evidence type="ECO:0000256" key="1">
    <source>
        <dbReference type="ARBA" id="ARBA00022485"/>
    </source>
</evidence>
<feature type="binding site" evidence="11">
    <location>
        <position position="90"/>
    </location>
    <ligand>
        <name>[4Fe-4S] cluster</name>
        <dbReference type="ChEBI" id="CHEBI:49883"/>
    </ligand>
</feature>
<evidence type="ECO:0000256" key="7">
    <source>
        <dbReference type="ARBA" id="ARBA00023004"/>
    </source>
</evidence>
<dbReference type="FunFam" id="3.40.50.150:FF:000009">
    <property type="entry name" value="23S rRNA (Uracil(1939)-C(5))-methyltransferase RlmD"/>
    <property type="match status" value="1"/>
</dbReference>
<dbReference type="PROSITE" id="PS51687">
    <property type="entry name" value="SAM_MT_RNA_M5U"/>
    <property type="match status" value="1"/>
</dbReference>